<feature type="transmembrane region" description="Helical" evidence="10">
    <location>
        <begin position="62"/>
        <end position="81"/>
    </location>
</feature>
<keyword evidence="5" id="KW-0598">Phosphotransferase system</keyword>
<evidence type="ECO:0000256" key="6">
    <source>
        <dbReference type="ARBA" id="ARBA00022692"/>
    </source>
</evidence>
<evidence type="ECO:0000256" key="5">
    <source>
        <dbReference type="ARBA" id="ARBA00022683"/>
    </source>
</evidence>
<comment type="caution">
    <text evidence="11">The sequence shown here is derived from an EMBL/GenBank/DDBJ whole genome shotgun (WGS) entry which is preliminary data.</text>
</comment>
<accession>A0A0R2CR23</accession>
<evidence type="ECO:0000256" key="9">
    <source>
        <dbReference type="SAM" id="MobiDB-lite"/>
    </source>
</evidence>
<keyword evidence="12" id="KW-1185">Reference proteome</keyword>
<organism evidence="11 12">
    <name type="scientific">Lentilactobacillus senioris DSM 24302 = JCM 17472</name>
    <dbReference type="NCBI Taxonomy" id="1423802"/>
    <lineage>
        <taxon>Bacteria</taxon>
        <taxon>Bacillati</taxon>
        <taxon>Bacillota</taxon>
        <taxon>Bacilli</taxon>
        <taxon>Lactobacillales</taxon>
        <taxon>Lactobacillaceae</taxon>
        <taxon>Lentilactobacillus</taxon>
    </lineage>
</organism>
<gene>
    <name evidence="11" type="ORF">FC56_GL000106</name>
</gene>
<keyword evidence="8 10" id="KW-0472">Membrane</keyword>
<dbReference type="GO" id="GO:0009401">
    <property type="term" value="P:phosphoenolpyruvate-dependent sugar phosphotransferase system"/>
    <property type="evidence" value="ECO:0007669"/>
    <property type="project" value="UniProtKB-KW"/>
</dbReference>
<feature type="transmembrane region" description="Helical" evidence="10">
    <location>
        <begin position="205"/>
        <end position="235"/>
    </location>
</feature>
<evidence type="ECO:0000313" key="12">
    <source>
        <dbReference type="Proteomes" id="UP000051256"/>
    </source>
</evidence>
<keyword evidence="4" id="KW-0762">Sugar transport</keyword>
<evidence type="ECO:0000256" key="4">
    <source>
        <dbReference type="ARBA" id="ARBA00022597"/>
    </source>
</evidence>
<evidence type="ECO:0000256" key="8">
    <source>
        <dbReference type="ARBA" id="ARBA00023136"/>
    </source>
</evidence>
<dbReference type="InterPro" id="IPR050303">
    <property type="entry name" value="GatZ_KbaZ_carbometab"/>
</dbReference>
<evidence type="ECO:0000256" key="7">
    <source>
        <dbReference type="ARBA" id="ARBA00022989"/>
    </source>
</evidence>
<dbReference type="Pfam" id="PF03609">
    <property type="entry name" value="EII-Sor"/>
    <property type="match status" value="1"/>
</dbReference>
<proteinExistence type="predicted"/>
<evidence type="ECO:0000256" key="10">
    <source>
        <dbReference type="SAM" id="Phobius"/>
    </source>
</evidence>
<dbReference type="STRING" id="1423802.FC56_GL000106"/>
<reference evidence="11 12" key="1">
    <citation type="journal article" date="2015" name="Genome Announc.">
        <title>Expanding the biotechnology potential of lactobacilli through comparative genomics of 213 strains and associated genera.</title>
        <authorList>
            <person name="Sun Z."/>
            <person name="Harris H.M."/>
            <person name="McCann A."/>
            <person name="Guo C."/>
            <person name="Argimon S."/>
            <person name="Zhang W."/>
            <person name="Yang X."/>
            <person name="Jeffery I.B."/>
            <person name="Cooney J.C."/>
            <person name="Kagawa T.F."/>
            <person name="Liu W."/>
            <person name="Song Y."/>
            <person name="Salvetti E."/>
            <person name="Wrobel A."/>
            <person name="Rasinkangas P."/>
            <person name="Parkhill J."/>
            <person name="Rea M.C."/>
            <person name="O'Sullivan O."/>
            <person name="Ritari J."/>
            <person name="Douillard F.P."/>
            <person name="Paul Ross R."/>
            <person name="Yang R."/>
            <person name="Briner A.E."/>
            <person name="Felis G.E."/>
            <person name="de Vos W.M."/>
            <person name="Barrangou R."/>
            <person name="Klaenhammer T.R."/>
            <person name="Caufield P.W."/>
            <person name="Cui Y."/>
            <person name="Zhang H."/>
            <person name="O'Toole P.W."/>
        </authorList>
    </citation>
    <scope>NUCLEOTIDE SEQUENCE [LARGE SCALE GENOMIC DNA]</scope>
    <source>
        <strain evidence="11 12">DSM 24302</strain>
    </source>
</reference>
<name>A0A0R2CR23_9LACO</name>
<dbReference type="PANTHER" id="PTHR32502:SF4">
    <property type="entry name" value="PTS SYSTEM MANNOSE-SPECIFIC EIIC COMPONENT"/>
    <property type="match status" value="1"/>
</dbReference>
<dbReference type="AlphaFoldDB" id="A0A0R2CR23"/>
<dbReference type="PROSITE" id="PS51106">
    <property type="entry name" value="PTS_EIIC_TYPE_4"/>
    <property type="match status" value="1"/>
</dbReference>
<keyword evidence="6 10" id="KW-0812">Transmembrane</keyword>
<keyword evidence="7 10" id="KW-1133">Transmembrane helix</keyword>
<feature type="transmembrane region" description="Helical" evidence="10">
    <location>
        <begin position="93"/>
        <end position="118"/>
    </location>
</feature>
<evidence type="ECO:0000256" key="2">
    <source>
        <dbReference type="ARBA" id="ARBA00022448"/>
    </source>
</evidence>
<dbReference type="RefSeq" id="WP_056978044.1">
    <property type="nucleotide sequence ID" value="NZ_AYZR01000008.1"/>
</dbReference>
<sequence>MLSIILVIIIAFLAGMEGVLDQWQFHQPIVACTLVGIATGNIAAGVALGGSLQLITLGWMNIGAAIAPDAALASVVSAWLVCGPSGLSVHDGIAIAIPLAVAGQLLTILVRTIVVGLVHGADKAAEDGNVRQMEAIHLTALSLQGLRIALPTAVVMLASASTVQSVMKAIPEVITNGLNIGGGMIVAVGYAMVINMMATNELWPWFFIGFALAAVDKLNLIAMGIMGVCFALIYMQLTPKYNSNNSGSSEDAGDSLEDELDRELEDL</sequence>
<keyword evidence="3" id="KW-1003">Cell membrane</keyword>
<dbReference type="PANTHER" id="PTHR32502">
    <property type="entry name" value="N-ACETYLGALACTOSAMINE PERMEASE II COMPONENT-RELATED"/>
    <property type="match status" value="1"/>
</dbReference>
<evidence type="ECO:0000256" key="3">
    <source>
        <dbReference type="ARBA" id="ARBA00022475"/>
    </source>
</evidence>
<dbReference type="GO" id="GO:0005886">
    <property type="term" value="C:plasma membrane"/>
    <property type="evidence" value="ECO:0007669"/>
    <property type="project" value="UniProtKB-SubCell"/>
</dbReference>
<feature type="region of interest" description="Disordered" evidence="9">
    <location>
        <begin position="244"/>
        <end position="267"/>
    </location>
</feature>
<evidence type="ECO:0000256" key="1">
    <source>
        <dbReference type="ARBA" id="ARBA00004651"/>
    </source>
</evidence>
<protein>
    <submittedName>
        <fullName evidence="11">PTS system mannose-specific transporter subunit IIC</fullName>
    </submittedName>
</protein>
<feature type="transmembrane region" description="Helical" evidence="10">
    <location>
        <begin position="173"/>
        <end position="193"/>
    </location>
</feature>
<dbReference type="PATRIC" id="fig|1423802.4.peg.107"/>
<dbReference type="NCBIfam" id="NF011647">
    <property type="entry name" value="PRK15065.1"/>
    <property type="match status" value="1"/>
</dbReference>
<feature type="transmembrane region" description="Helical" evidence="10">
    <location>
        <begin position="28"/>
        <end position="50"/>
    </location>
</feature>
<keyword evidence="2" id="KW-0813">Transport</keyword>
<evidence type="ECO:0000313" key="11">
    <source>
        <dbReference type="EMBL" id="KRM93394.1"/>
    </source>
</evidence>
<dbReference type="EMBL" id="AYZR01000008">
    <property type="protein sequence ID" value="KRM93394.1"/>
    <property type="molecule type" value="Genomic_DNA"/>
</dbReference>
<dbReference type="Proteomes" id="UP000051256">
    <property type="component" value="Unassembled WGS sequence"/>
</dbReference>
<comment type="subcellular location">
    <subcellularLocation>
        <location evidence="1">Cell membrane</location>
        <topology evidence="1">Multi-pass membrane protein</topology>
    </subcellularLocation>
</comment>
<feature type="compositionally biased region" description="Acidic residues" evidence="9">
    <location>
        <begin position="251"/>
        <end position="267"/>
    </location>
</feature>
<dbReference type="InterPro" id="IPR004700">
    <property type="entry name" value="PTS_IIC_man"/>
</dbReference>